<keyword evidence="14" id="KW-1185">Reference proteome</keyword>
<evidence type="ECO:0000256" key="2">
    <source>
        <dbReference type="ARBA" id="ARBA00009739"/>
    </source>
</evidence>
<feature type="transmembrane region" description="Helical" evidence="11">
    <location>
        <begin position="12"/>
        <end position="37"/>
    </location>
</feature>
<feature type="transmembrane region" description="Helical" evidence="11">
    <location>
        <begin position="104"/>
        <end position="125"/>
    </location>
</feature>
<feature type="compositionally biased region" description="Pro residues" evidence="10">
    <location>
        <begin position="294"/>
        <end position="308"/>
    </location>
</feature>
<gene>
    <name evidence="13" type="ORF">R3P38DRAFT_1367841</name>
</gene>
<keyword evidence="6 11" id="KW-1133">Transmembrane helix</keyword>
<comment type="subcellular location">
    <subcellularLocation>
        <location evidence="1">Cell membrane</location>
        <topology evidence="1">Multi-pass membrane protein</topology>
    </subcellularLocation>
</comment>
<proteinExistence type="inferred from homology"/>
<keyword evidence="5 11" id="KW-0812">Transmembrane</keyword>
<dbReference type="PROSITE" id="PS50002">
    <property type="entry name" value="SH3"/>
    <property type="match status" value="1"/>
</dbReference>
<dbReference type="SUPFAM" id="SSF50044">
    <property type="entry name" value="SH3-domain"/>
    <property type="match status" value="1"/>
</dbReference>
<evidence type="ECO:0000256" key="4">
    <source>
        <dbReference type="ARBA" id="ARBA00022475"/>
    </source>
</evidence>
<accession>A0AAW0DWC3</accession>
<evidence type="ECO:0000256" key="9">
    <source>
        <dbReference type="PROSITE-ProRule" id="PRU00192"/>
    </source>
</evidence>
<keyword evidence="7" id="KW-0346">Stress response</keyword>
<evidence type="ECO:0000313" key="14">
    <source>
        <dbReference type="Proteomes" id="UP001362999"/>
    </source>
</evidence>
<dbReference type="Pfam" id="PF00018">
    <property type="entry name" value="SH3_1"/>
    <property type="match status" value="1"/>
</dbReference>
<keyword evidence="8 11" id="KW-0472">Membrane</keyword>
<evidence type="ECO:0000256" key="1">
    <source>
        <dbReference type="ARBA" id="ARBA00004651"/>
    </source>
</evidence>
<dbReference type="InterPro" id="IPR036028">
    <property type="entry name" value="SH3-like_dom_sf"/>
</dbReference>
<dbReference type="InterPro" id="IPR035522">
    <property type="entry name" value="Sho1_SH3"/>
</dbReference>
<dbReference type="CDD" id="cd11855">
    <property type="entry name" value="SH3_Sho1p"/>
    <property type="match status" value="1"/>
</dbReference>
<feature type="region of interest" description="Disordered" evidence="10">
    <location>
        <begin position="270"/>
        <end position="322"/>
    </location>
</feature>
<evidence type="ECO:0000256" key="5">
    <source>
        <dbReference type="ARBA" id="ARBA00022692"/>
    </source>
</evidence>
<dbReference type="Gene3D" id="2.30.30.40">
    <property type="entry name" value="SH3 Domains"/>
    <property type="match status" value="1"/>
</dbReference>
<keyword evidence="4" id="KW-1003">Cell membrane</keyword>
<name>A0AAW0DWC3_9AGAR</name>
<evidence type="ECO:0000256" key="7">
    <source>
        <dbReference type="ARBA" id="ARBA00023016"/>
    </source>
</evidence>
<dbReference type="SMART" id="SM00326">
    <property type="entry name" value="SH3"/>
    <property type="match status" value="1"/>
</dbReference>
<comment type="similarity">
    <text evidence="2">Belongs to the SHO1 family.</text>
</comment>
<evidence type="ECO:0000256" key="6">
    <source>
        <dbReference type="ARBA" id="ARBA00022989"/>
    </source>
</evidence>
<evidence type="ECO:0000256" key="8">
    <source>
        <dbReference type="ARBA" id="ARBA00023136"/>
    </source>
</evidence>
<comment type="caution">
    <text evidence="13">The sequence shown here is derived from an EMBL/GenBank/DDBJ whole genome shotgun (WGS) entry which is preliminary data.</text>
</comment>
<feature type="transmembrane region" description="Helical" evidence="11">
    <location>
        <begin position="74"/>
        <end position="92"/>
    </location>
</feature>
<dbReference type="EMBL" id="JAWWNJ010000005">
    <property type="protein sequence ID" value="KAK7055778.1"/>
    <property type="molecule type" value="Genomic_DNA"/>
</dbReference>
<organism evidence="13 14">
    <name type="scientific">Favolaschia claudopus</name>
    <dbReference type="NCBI Taxonomy" id="2862362"/>
    <lineage>
        <taxon>Eukaryota</taxon>
        <taxon>Fungi</taxon>
        <taxon>Dikarya</taxon>
        <taxon>Basidiomycota</taxon>
        <taxon>Agaricomycotina</taxon>
        <taxon>Agaricomycetes</taxon>
        <taxon>Agaricomycetidae</taxon>
        <taxon>Agaricales</taxon>
        <taxon>Marasmiineae</taxon>
        <taxon>Mycenaceae</taxon>
        <taxon>Favolaschia</taxon>
    </lineage>
</organism>
<reference evidence="13 14" key="1">
    <citation type="journal article" date="2024" name="J Genomics">
        <title>Draft genome sequencing and assembly of Favolaschia claudopus CIRM-BRFM 2984 isolated from oak limbs.</title>
        <authorList>
            <person name="Navarro D."/>
            <person name="Drula E."/>
            <person name="Chaduli D."/>
            <person name="Cazenave R."/>
            <person name="Ahrendt S."/>
            <person name="Wang J."/>
            <person name="Lipzen A."/>
            <person name="Daum C."/>
            <person name="Barry K."/>
            <person name="Grigoriev I.V."/>
            <person name="Favel A."/>
            <person name="Rosso M.N."/>
            <person name="Martin F."/>
        </authorList>
    </citation>
    <scope>NUCLEOTIDE SEQUENCE [LARGE SCALE GENOMIC DNA]</scope>
    <source>
        <strain evidence="13 14">CIRM-BRFM 2984</strain>
    </source>
</reference>
<evidence type="ECO:0000256" key="10">
    <source>
        <dbReference type="SAM" id="MobiDB-lite"/>
    </source>
</evidence>
<evidence type="ECO:0000313" key="13">
    <source>
        <dbReference type="EMBL" id="KAK7055778.1"/>
    </source>
</evidence>
<dbReference type="Proteomes" id="UP001362999">
    <property type="component" value="Unassembled WGS sequence"/>
</dbReference>
<keyword evidence="3 9" id="KW-0728">SH3 domain</keyword>
<evidence type="ECO:0000259" key="12">
    <source>
        <dbReference type="PROSITE" id="PS50002"/>
    </source>
</evidence>
<dbReference type="GO" id="GO:0005886">
    <property type="term" value="C:plasma membrane"/>
    <property type="evidence" value="ECO:0007669"/>
    <property type="project" value="UniProtKB-SubCell"/>
</dbReference>
<evidence type="ECO:0000256" key="11">
    <source>
        <dbReference type="SAM" id="Phobius"/>
    </source>
</evidence>
<sequence>MSPRLDFSPFRTHYFFLATTILGALGWLLAFIFQAIATAQFGHRSVGSLWFAILLQAFLTIGVILSVATDSIQVARLQLAAFGVISTVFAVQGTDTGVFSREKALQAMGAGYLILALVDILWVLYFTCEADSLILHLINRLGTGGLQPPVPRRRSLATLQGTISKPNYALGSGVGSPDMGIHEPKRGSVALSVIGSLKRPQSAASLKRSGTAHSNASRKSLVGSIIVESDPPYVEAIPPVPMLTVPDPPSILIPPLALSPVSKTRTPINVEPPESLKIPGGATHSSLPGVIVVSPPPRPPPTSVPDSPPPRRESVHSTLEEEPLPRARALHAYRGSPQDPNELSFSKGEVLEIEDQEGKWWQAKKADGTLGIVPSNYLVMI</sequence>
<feature type="compositionally biased region" description="Basic and acidic residues" evidence="10">
    <location>
        <begin position="309"/>
        <end position="322"/>
    </location>
</feature>
<dbReference type="InterPro" id="IPR001452">
    <property type="entry name" value="SH3_domain"/>
</dbReference>
<evidence type="ECO:0000256" key="3">
    <source>
        <dbReference type="ARBA" id="ARBA00022443"/>
    </source>
</evidence>
<dbReference type="AlphaFoldDB" id="A0AAW0DWC3"/>
<protein>
    <submittedName>
        <fullName evidence="13">SH3-domain-containing membrane protein</fullName>
    </submittedName>
</protein>
<dbReference type="PRINTS" id="PR00452">
    <property type="entry name" value="SH3DOMAIN"/>
</dbReference>
<feature type="transmembrane region" description="Helical" evidence="11">
    <location>
        <begin position="49"/>
        <end position="68"/>
    </location>
</feature>
<feature type="domain" description="SH3" evidence="12">
    <location>
        <begin position="322"/>
        <end position="381"/>
    </location>
</feature>